<dbReference type="PANTHER" id="PTHR33217:SF7">
    <property type="entry name" value="TRANSPOSASE FOR INSERTION SEQUENCE ELEMENT IS1081"/>
    <property type="match status" value="1"/>
</dbReference>
<evidence type="ECO:0000313" key="8">
    <source>
        <dbReference type="Proteomes" id="UP000271374"/>
    </source>
</evidence>
<feature type="non-terminal residue" evidence="7">
    <location>
        <position position="1"/>
    </location>
</feature>
<dbReference type="Pfam" id="PF00872">
    <property type="entry name" value="Transposase_mut"/>
    <property type="match status" value="1"/>
</dbReference>
<evidence type="ECO:0000313" key="7">
    <source>
        <dbReference type="EMBL" id="RTR31547.1"/>
    </source>
</evidence>
<dbReference type="RefSeq" id="WP_170972177.1">
    <property type="nucleotide sequence ID" value="NZ_RXNT01000008.1"/>
</dbReference>
<dbReference type="GO" id="GO:0004803">
    <property type="term" value="F:transposase activity"/>
    <property type="evidence" value="ECO:0007669"/>
    <property type="project" value="UniProtKB-UniRule"/>
</dbReference>
<comment type="function">
    <text evidence="1 6">Required for the transposition of the insertion element.</text>
</comment>
<keyword evidence="3 6" id="KW-0815">Transposition</keyword>
<evidence type="ECO:0000256" key="4">
    <source>
        <dbReference type="ARBA" id="ARBA00023125"/>
    </source>
</evidence>
<evidence type="ECO:0000256" key="1">
    <source>
        <dbReference type="ARBA" id="ARBA00002190"/>
    </source>
</evidence>
<keyword evidence="8" id="KW-1185">Reference proteome</keyword>
<proteinExistence type="inferred from homology"/>
<keyword evidence="5 6" id="KW-0233">DNA recombination</keyword>
<evidence type="ECO:0000256" key="2">
    <source>
        <dbReference type="ARBA" id="ARBA00010961"/>
    </source>
</evidence>
<reference evidence="7 8" key="1">
    <citation type="submission" date="2018-12" db="EMBL/GenBank/DDBJ databases">
        <title>Bacillus yapensis draft genome sequence.</title>
        <authorList>
            <person name="Yu L."/>
            <person name="Xu X."/>
            <person name="Tang X."/>
        </authorList>
    </citation>
    <scope>NUCLEOTIDE SEQUENCE [LARGE SCALE GENOMIC DNA]</scope>
    <source>
        <strain evidence="7 8">XXST-01</strain>
    </source>
</reference>
<gene>
    <name evidence="7" type="ORF">EKG37_11775</name>
</gene>
<accession>A0A431W8A6</accession>
<protein>
    <recommendedName>
        <fullName evidence="6">Mutator family transposase</fullName>
    </recommendedName>
</protein>
<dbReference type="GO" id="GO:0003677">
    <property type="term" value="F:DNA binding"/>
    <property type="evidence" value="ECO:0007669"/>
    <property type="project" value="UniProtKB-UniRule"/>
</dbReference>
<sequence>NEFIERFGDNPKLEKAIQTLEDGFEDAIQYLNEPVRFQQFIRSTNSLERLNQEVRRREQVIRIFPNTQSAFRLIGAVLMQVNEEQSMKQITRGKPRKK</sequence>
<dbReference type="EMBL" id="RXNT01000008">
    <property type="protein sequence ID" value="RTR31547.1"/>
    <property type="molecule type" value="Genomic_DNA"/>
</dbReference>
<dbReference type="Proteomes" id="UP000271374">
    <property type="component" value="Unassembled WGS sequence"/>
</dbReference>
<dbReference type="InterPro" id="IPR001207">
    <property type="entry name" value="Transposase_mutator"/>
</dbReference>
<evidence type="ECO:0000256" key="6">
    <source>
        <dbReference type="RuleBase" id="RU365089"/>
    </source>
</evidence>
<dbReference type="AlphaFoldDB" id="A0A431W8A6"/>
<keyword evidence="6" id="KW-0814">Transposable element</keyword>
<name>A0A431W8A6_9BACI</name>
<dbReference type="PANTHER" id="PTHR33217">
    <property type="entry name" value="TRANSPOSASE FOR INSERTION SEQUENCE ELEMENT IS1081"/>
    <property type="match status" value="1"/>
</dbReference>
<comment type="caution">
    <text evidence="7">The sequence shown here is derived from an EMBL/GenBank/DDBJ whole genome shotgun (WGS) entry which is preliminary data.</text>
</comment>
<evidence type="ECO:0000256" key="3">
    <source>
        <dbReference type="ARBA" id="ARBA00022578"/>
    </source>
</evidence>
<comment type="similarity">
    <text evidence="2 6">Belongs to the transposase mutator family.</text>
</comment>
<evidence type="ECO:0000256" key="5">
    <source>
        <dbReference type="ARBA" id="ARBA00023172"/>
    </source>
</evidence>
<dbReference type="GO" id="GO:0006313">
    <property type="term" value="P:DNA transposition"/>
    <property type="evidence" value="ECO:0007669"/>
    <property type="project" value="UniProtKB-UniRule"/>
</dbReference>
<keyword evidence="4 6" id="KW-0238">DNA-binding</keyword>
<organism evidence="7 8">
    <name type="scientific">Bacillus yapensis</name>
    <dbReference type="NCBI Taxonomy" id="2492960"/>
    <lineage>
        <taxon>Bacteria</taxon>
        <taxon>Bacillati</taxon>
        <taxon>Bacillota</taxon>
        <taxon>Bacilli</taxon>
        <taxon>Bacillales</taxon>
        <taxon>Bacillaceae</taxon>
        <taxon>Bacillus</taxon>
    </lineage>
</organism>